<feature type="domain" description="Porin" evidence="2">
    <location>
        <begin position="18"/>
        <end position="391"/>
    </location>
</feature>
<sequence length="476" mass="51788">MSLTRILTGPARAQLIAATLAATFACAPSLAQATDPGSSCCADLDARIAELEETVARRGNRKVGLEIYGLVNQALLGWYDGKESDAYLVTNDNQRTRFGFKGKAKIDKNWEAGFKIEIGIRSANSKRVSQIDPKGDDNPDDVGFDLRDIYWYLKEKHRGTLIVGLSNAATDKITEINLTQTESFAKYSDVEDTGLGMLLRSAVNGRLTSSGISWRRLIGDSGDQPGEGERGFDMIKYESPAVHGFFLSASLGTKEFWDVALRYKGEFGDVKFEAGVGYLEVIDGAELAVCAAAEVDNIAFDGTVHSNQDCQSYGGSFSVLHEKTGLFLNFGTGLKVDNLIRDTQRFSGTNVDEDQFFWAAQAGVEKKFNDLGKTTIYGEYYNYDGAGGTRRTVRAGDALNPTGTGNWAEWYTDVNIMGAGIAQGIDKAAMILYLSYRHVEGELQLRQLNGVVANGPIADAPLDDLDLLLTGAVIKF</sequence>
<keyword evidence="1" id="KW-0732">Signal</keyword>
<reference evidence="3 4" key="1">
    <citation type="submission" date="2019-11" db="EMBL/GenBank/DDBJ databases">
        <title>Identification of a novel strain.</title>
        <authorList>
            <person name="Xu Q."/>
            <person name="Wang G."/>
        </authorList>
    </citation>
    <scope>NUCLEOTIDE SEQUENCE [LARGE SCALE GENOMIC DNA]</scope>
    <source>
        <strain evidence="4">xq</strain>
    </source>
</reference>
<evidence type="ECO:0000313" key="4">
    <source>
        <dbReference type="Proteomes" id="UP000440694"/>
    </source>
</evidence>
<dbReference type="PROSITE" id="PS51257">
    <property type="entry name" value="PROKAR_LIPOPROTEIN"/>
    <property type="match status" value="1"/>
</dbReference>
<dbReference type="SUPFAM" id="SSF56935">
    <property type="entry name" value="Porins"/>
    <property type="match status" value="1"/>
</dbReference>
<evidence type="ECO:0000313" key="3">
    <source>
        <dbReference type="EMBL" id="MTD95803.1"/>
    </source>
</evidence>
<dbReference type="Pfam" id="PF13609">
    <property type="entry name" value="Porin_4"/>
    <property type="match status" value="1"/>
</dbReference>
<dbReference type="AlphaFoldDB" id="A0A6I3KMY0"/>
<dbReference type="GO" id="GO:0016020">
    <property type="term" value="C:membrane"/>
    <property type="evidence" value="ECO:0007669"/>
    <property type="project" value="InterPro"/>
</dbReference>
<dbReference type="Gene3D" id="2.40.160.10">
    <property type="entry name" value="Porin"/>
    <property type="match status" value="1"/>
</dbReference>
<comment type="caution">
    <text evidence="3">The sequence shown here is derived from an EMBL/GenBank/DDBJ whole genome shotgun (WGS) entry which is preliminary data.</text>
</comment>
<dbReference type="InterPro" id="IPR033900">
    <property type="entry name" value="Gram_neg_porin_domain"/>
</dbReference>
<keyword evidence="4" id="KW-1185">Reference proteome</keyword>
<dbReference type="GO" id="GO:0015288">
    <property type="term" value="F:porin activity"/>
    <property type="evidence" value="ECO:0007669"/>
    <property type="project" value="InterPro"/>
</dbReference>
<gene>
    <name evidence="3" type="ORF">GIW81_15800</name>
</gene>
<dbReference type="EMBL" id="WMBQ01000002">
    <property type="protein sequence ID" value="MTD95803.1"/>
    <property type="molecule type" value="Genomic_DNA"/>
</dbReference>
<evidence type="ECO:0000256" key="1">
    <source>
        <dbReference type="SAM" id="SignalP"/>
    </source>
</evidence>
<feature type="chain" id="PRO_5026161390" evidence="1">
    <location>
        <begin position="34"/>
        <end position="476"/>
    </location>
</feature>
<dbReference type="InterPro" id="IPR023614">
    <property type="entry name" value="Porin_dom_sf"/>
</dbReference>
<protein>
    <submittedName>
        <fullName evidence="3">Porin</fullName>
    </submittedName>
</protein>
<dbReference type="RefSeq" id="WP_154740301.1">
    <property type="nucleotide sequence ID" value="NZ_WMBQ01000002.1"/>
</dbReference>
<proteinExistence type="predicted"/>
<accession>A0A6I3KMY0</accession>
<name>A0A6I3KMY0_9HYPH</name>
<feature type="signal peptide" evidence="1">
    <location>
        <begin position="1"/>
        <end position="33"/>
    </location>
</feature>
<evidence type="ECO:0000259" key="2">
    <source>
        <dbReference type="Pfam" id="PF13609"/>
    </source>
</evidence>
<organism evidence="3 4">
    <name type="scientific">Hyphomicrobium album</name>
    <dbReference type="NCBI Taxonomy" id="2665159"/>
    <lineage>
        <taxon>Bacteria</taxon>
        <taxon>Pseudomonadati</taxon>
        <taxon>Pseudomonadota</taxon>
        <taxon>Alphaproteobacteria</taxon>
        <taxon>Hyphomicrobiales</taxon>
        <taxon>Hyphomicrobiaceae</taxon>
        <taxon>Hyphomicrobium</taxon>
    </lineage>
</organism>
<dbReference type="Proteomes" id="UP000440694">
    <property type="component" value="Unassembled WGS sequence"/>
</dbReference>